<evidence type="ECO:0000259" key="1">
    <source>
        <dbReference type="Pfam" id="PF01610"/>
    </source>
</evidence>
<keyword evidence="3" id="KW-1185">Reference proteome</keyword>
<comment type="caution">
    <text evidence="2">The sequence shown here is derived from an EMBL/GenBank/DDBJ whole genome shotgun (WGS) entry which is preliminary data.</text>
</comment>
<protein>
    <submittedName>
        <fullName evidence="2">Transposase</fullName>
    </submittedName>
</protein>
<gene>
    <name evidence="2" type="ORF">ACFFPI_20530</name>
</gene>
<evidence type="ECO:0000313" key="3">
    <source>
        <dbReference type="Proteomes" id="UP001589536"/>
    </source>
</evidence>
<evidence type="ECO:0000313" key="2">
    <source>
        <dbReference type="EMBL" id="MFB9716487.1"/>
    </source>
</evidence>
<reference evidence="2 3" key="1">
    <citation type="submission" date="2024-09" db="EMBL/GenBank/DDBJ databases">
        <authorList>
            <person name="Sun Q."/>
            <person name="Mori K."/>
        </authorList>
    </citation>
    <scope>NUCLEOTIDE SEQUENCE [LARGE SCALE GENOMIC DNA]</scope>
    <source>
        <strain evidence="2 3">JCM 13519</strain>
    </source>
</reference>
<dbReference type="Proteomes" id="UP001589536">
    <property type="component" value="Unassembled WGS sequence"/>
</dbReference>
<feature type="domain" description="Transposase IS204/IS1001/IS1096/IS1165 DDE" evidence="1">
    <location>
        <begin position="5"/>
        <end position="94"/>
    </location>
</feature>
<proteinExistence type="predicted"/>
<accession>A0ABV5UWC0</accession>
<dbReference type="InterPro" id="IPR002560">
    <property type="entry name" value="Transposase_DDE"/>
</dbReference>
<sequence>MGPGVQVVAIDPSAAFRKAMRMWLPRTAVSVDAFHLVKLGKDMLTEVRERLAQQVHGRRGRSIDPVWANRRLLLRGGDTLSDRARNRLSTVLGTDGCHLEAADRVAHQVAAPDAVRHRVPRRPGYGERQYFSTGHMD</sequence>
<dbReference type="RefSeq" id="WP_345050036.1">
    <property type="nucleotide sequence ID" value="NZ_BAABED010000001.1"/>
</dbReference>
<name>A0ABV5UWC0_9MICC</name>
<organism evidence="2 3">
    <name type="scientific">Arthrobacter methylotrophus</name>
    <dbReference type="NCBI Taxonomy" id="121291"/>
    <lineage>
        <taxon>Bacteria</taxon>
        <taxon>Bacillati</taxon>
        <taxon>Actinomycetota</taxon>
        <taxon>Actinomycetes</taxon>
        <taxon>Micrococcales</taxon>
        <taxon>Micrococcaceae</taxon>
        <taxon>Arthrobacter</taxon>
    </lineage>
</organism>
<dbReference type="Pfam" id="PF01610">
    <property type="entry name" value="DDE_Tnp_ISL3"/>
    <property type="match status" value="1"/>
</dbReference>
<dbReference type="EMBL" id="JBHMBH010000051">
    <property type="protein sequence ID" value="MFB9716487.1"/>
    <property type="molecule type" value="Genomic_DNA"/>
</dbReference>